<dbReference type="GO" id="GO:0004826">
    <property type="term" value="F:phenylalanine-tRNA ligase activity"/>
    <property type="evidence" value="ECO:0007669"/>
    <property type="project" value="UniProtKB-EC"/>
</dbReference>
<dbReference type="InterPro" id="IPR005121">
    <property type="entry name" value="Fdx_antiC-bd"/>
</dbReference>
<comment type="catalytic activity">
    <reaction evidence="14 15">
        <text>tRNA(Phe) + L-phenylalanine + ATP = L-phenylalanyl-tRNA(Phe) + AMP + diphosphate + H(+)</text>
        <dbReference type="Rhea" id="RHEA:19413"/>
        <dbReference type="Rhea" id="RHEA-COMP:9668"/>
        <dbReference type="Rhea" id="RHEA-COMP:9699"/>
        <dbReference type="ChEBI" id="CHEBI:15378"/>
        <dbReference type="ChEBI" id="CHEBI:30616"/>
        <dbReference type="ChEBI" id="CHEBI:33019"/>
        <dbReference type="ChEBI" id="CHEBI:58095"/>
        <dbReference type="ChEBI" id="CHEBI:78442"/>
        <dbReference type="ChEBI" id="CHEBI:78531"/>
        <dbReference type="ChEBI" id="CHEBI:456215"/>
        <dbReference type="EC" id="6.1.1.20"/>
    </reaction>
</comment>
<dbReference type="Gene3D" id="3.30.70.380">
    <property type="entry name" value="Ferrodoxin-fold anticodon-binding domain"/>
    <property type="match status" value="1"/>
</dbReference>
<keyword evidence="7 15" id="KW-0479">Metal-binding</keyword>
<evidence type="ECO:0000313" key="21">
    <source>
        <dbReference type="Proteomes" id="UP001597191"/>
    </source>
</evidence>
<dbReference type="InterPro" id="IPR033714">
    <property type="entry name" value="tRNA_bind_bactPheRS"/>
</dbReference>
<evidence type="ECO:0000256" key="7">
    <source>
        <dbReference type="ARBA" id="ARBA00022723"/>
    </source>
</evidence>
<evidence type="ECO:0000256" key="9">
    <source>
        <dbReference type="ARBA" id="ARBA00022840"/>
    </source>
</evidence>
<keyword evidence="13 15" id="KW-0030">Aminoacyl-tRNA synthetase</keyword>
<evidence type="ECO:0000259" key="18">
    <source>
        <dbReference type="PROSITE" id="PS51447"/>
    </source>
</evidence>
<comment type="cofactor">
    <cofactor evidence="15">
        <name>Mg(2+)</name>
        <dbReference type="ChEBI" id="CHEBI:18420"/>
    </cofactor>
    <text evidence="15">Binds 2 magnesium ions per tetramer.</text>
</comment>
<sequence>MKISYQWLSQFVDLKQIEPQKLADQVSVTGIEVASVIAPDAGLKKIVVGHILATRPHPNSDHLTLCQVDIGAEEPVQIVCGAPNVAADQYVIVALPGSRIANNEKIKRGKMRGEASEGMICALQEIGFSDSVVPKEYLHGIYVFPEAKPVGQPVFSFLGMDDRLLDFDITPNRADTLGMHGAAYEVGAMIHEKPRFPEVNLNESGAKSSDLIKVSVAEPELVPQYLLKVVENITIKPSPLWLQIRLWNNGIRPINNVVDVTNYVMLEYGQPLHAYDYDQLSSKQIGVRLAQADEPFVTLDGEEWHLRPSDLVITDGAKPVGVAGVMGGLNSEVTDQTQTVVLEAAVFDPTSIRKTAQWTNLHTEASTRFEKGINAADVETALRRASQLLADLAGGQVCEGIAIGNQQVRQPLQVQLDPARVNHVLGTQISRQEMLAILQDLQFDYQDQADKILVTVPLRRWDISIEADLIEEIARLYGYDKLPSTLPTGIQTKGSFNRRQQLIRTVRKNLLAHGLDEVISYSLLTEPQAVAFTHTPKPAIKLAWPMTQDHAYLRQNLISGLLLDLQYNLAHQQNDVAIFEQGNVFQTVDNQNQPKEVPMVAALWSGQVKPTSWLTKTRQYDFYDAKGEVVNLLTVLGVADQVQFVADDTIAQLHPGRTAKIILADQVIGFVGEIHPNEQQALALPVTYVMQLDLLAILNTELPTIVSESAAKYPAVERDVALILDQNISNAQVVALVKENGGKYLTDVSIFDVFAGEKIGHHKRSLAYRLHFQDPAATLQDEQINKVMLKVTSALTENLKAQVR</sequence>
<comment type="subcellular location">
    <subcellularLocation>
        <location evidence="1 15">Cytoplasm</location>
    </subcellularLocation>
</comment>
<evidence type="ECO:0000259" key="19">
    <source>
        <dbReference type="PROSITE" id="PS51483"/>
    </source>
</evidence>
<keyword evidence="9 15" id="KW-0067">ATP-binding</keyword>
<evidence type="ECO:0000259" key="17">
    <source>
        <dbReference type="PROSITE" id="PS50886"/>
    </source>
</evidence>
<dbReference type="Pfam" id="PF01588">
    <property type="entry name" value="tRNA_bind"/>
    <property type="match status" value="1"/>
</dbReference>
<dbReference type="NCBIfam" id="NF045760">
    <property type="entry name" value="YtpR"/>
    <property type="match status" value="1"/>
</dbReference>
<evidence type="ECO:0000256" key="13">
    <source>
        <dbReference type="ARBA" id="ARBA00023146"/>
    </source>
</evidence>
<dbReference type="InterPro" id="IPR012340">
    <property type="entry name" value="NA-bd_OB-fold"/>
</dbReference>
<dbReference type="InterPro" id="IPR005147">
    <property type="entry name" value="tRNA_synthase_B5-dom"/>
</dbReference>
<dbReference type="SUPFAM" id="SSF56037">
    <property type="entry name" value="PheT/TilS domain"/>
    <property type="match status" value="1"/>
</dbReference>
<feature type="binding site" evidence="15">
    <location>
        <position position="471"/>
    </location>
    <ligand>
        <name>Mg(2+)</name>
        <dbReference type="ChEBI" id="CHEBI:18420"/>
        <note>shared with alpha subunit</note>
    </ligand>
</feature>
<dbReference type="PANTHER" id="PTHR10947:SF0">
    <property type="entry name" value="PHENYLALANINE--TRNA LIGASE BETA SUBUNIT"/>
    <property type="match status" value="1"/>
</dbReference>
<dbReference type="InterPro" id="IPR002547">
    <property type="entry name" value="tRNA-bd_dom"/>
</dbReference>
<keyword evidence="8 15" id="KW-0547">Nucleotide-binding</keyword>
<comment type="subunit">
    <text evidence="3 15">Tetramer of two alpha and two beta subunits.</text>
</comment>
<evidence type="ECO:0000256" key="16">
    <source>
        <dbReference type="PROSITE-ProRule" id="PRU00209"/>
    </source>
</evidence>
<evidence type="ECO:0000256" key="10">
    <source>
        <dbReference type="ARBA" id="ARBA00022842"/>
    </source>
</evidence>
<dbReference type="EMBL" id="JBHTOH010000086">
    <property type="protein sequence ID" value="MFD1411745.1"/>
    <property type="molecule type" value="Genomic_DNA"/>
</dbReference>
<dbReference type="SUPFAM" id="SSF46955">
    <property type="entry name" value="Putative DNA-binding domain"/>
    <property type="match status" value="1"/>
</dbReference>
<evidence type="ECO:0000313" key="20">
    <source>
        <dbReference type="EMBL" id="MFD1411745.1"/>
    </source>
</evidence>
<evidence type="ECO:0000256" key="4">
    <source>
        <dbReference type="ARBA" id="ARBA00022490"/>
    </source>
</evidence>
<keyword evidence="12 15" id="KW-0648">Protein biosynthesis</keyword>
<evidence type="ECO:0000256" key="1">
    <source>
        <dbReference type="ARBA" id="ARBA00004496"/>
    </source>
</evidence>
<feature type="domain" description="B5" evidence="19">
    <location>
        <begin position="409"/>
        <end position="484"/>
    </location>
</feature>
<dbReference type="RefSeq" id="WP_125650093.1">
    <property type="nucleotide sequence ID" value="NZ_JBHTOH010000086.1"/>
</dbReference>
<keyword evidence="5 16" id="KW-0820">tRNA-binding</keyword>
<dbReference type="Gene3D" id="3.30.930.10">
    <property type="entry name" value="Bira Bifunctional Protein, Domain 2"/>
    <property type="match status" value="1"/>
</dbReference>
<feature type="domain" description="FDX-ACB" evidence="18">
    <location>
        <begin position="711"/>
        <end position="804"/>
    </location>
</feature>
<keyword evidence="21" id="KW-1185">Reference proteome</keyword>
<dbReference type="InterPro" id="IPR009061">
    <property type="entry name" value="DNA-bd_dom_put_sf"/>
</dbReference>
<dbReference type="SUPFAM" id="SSF50249">
    <property type="entry name" value="Nucleic acid-binding proteins"/>
    <property type="match status" value="1"/>
</dbReference>
<organism evidence="20 21">
    <name type="scientific">Lapidilactobacillus gannanensis</name>
    <dbReference type="NCBI Taxonomy" id="2486002"/>
    <lineage>
        <taxon>Bacteria</taxon>
        <taxon>Bacillati</taxon>
        <taxon>Bacillota</taxon>
        <taxon>Bacilli</taxon>
        <taxon>Lactobacillales</taxon>
        <taxon>Lactobacillaceae</taxon>
        <taxon>Lapidilactobacillus</taxon>
    </lineage>
</organism>
<dbReference type="SMART" id="SM00874">
    <property type="entry name" value="B5"/>
    <property type="match status" value="1"/>
</dbReference>
<evidence type="ECO:0000256" key="2">
    <source>
        <dbReference type="ARBA" id="ARBA00008653"/>
    </source>
</evidence>
<gene>
    <name evidence="15 20" type="primary">pheT</name>
    <name evidence="20" type="ORF">ACFQ4R_09125</name>
</gene>
<evidence type="ECO:0000256" key="5">
    <source>
        <dbReference type="ARBA" id="ARBA00022555"/>
    </source>
</evidence>
<dbReference type="InterPro" id="IPR041616">
    <property type="entry name" value="PheRS_beta_core"/>
</dbReference>
<dbReference type="InterPro" id="IPR045864">
    <property type="entry name" value="aa-tRNA-synth_II/BPL/LPL"/>
</dbReference>
<dbReference type="CDD" id="cd02796">
    <property type="entry name" value="tRNA_bind_bactPheRS"/>
    <property type="match status" value="1"/>
</dbReference>
<comment type="caution">
    <text evidence="20">The sequence shown here is derived from an EMBL/GenBank/DDBJ whole genome shotgun (WGS) entry which is preliminary data.</text>
</comment>
<feature type="binding site" evidence="15">
    <location>
        <position position="468"/>
    </location>
    <ligand>
        <name>Mg(2+)</name>
        <dbReference type="ChEBI" id="CHEBI:18420"/>
        <note>shared with alpha subunit</note>
    </ligand>
</feature>
<dbReference type="PROSITE" id="PS51447">
    <property type="entry name" value="FDX_ACB"/>
    <property type="match status" value="1"/>
</dbReference>
<dbReference type="Pfam" id="PF03484">
    <property type="entry name" value="B5"/>
    <property type="match status" value="1"/>
</dbReference>
<dbReference type="InterPro" id="IPR036690">
    <property type="entry name" value="Fdx_antiC-bd_sf"/>
</dbReference>
<dbReference type="PROSITE" id="PS51483">
    <property type="entry name" value="B5"/>
    <property type="match status" value="1"/>
</dbReference>
<dbReference type="Gene3D" id="2.40.50.140">
    <property type="entry name" value="Nucleic acid-binding proteins"/>
    <property type="match status" value="1"/>
</dbReference>
<dbReference type="Proteomes" id="UP001597191">
    <property type="component" value="Unassembled WGS sequence"/>
</dbReference>
<feature type="domain" description="TRNA-binding" evidence="17">
    <location>
        <begin position="40"/>
        <end position="155"/>
    </location>
</feature>
<evidence type="ECO:0000256" key="15">
    <source>
        <dbReference type="HAMAP-Rule" id="MF_00283"/>
    </source>
</evidence>
<evidence type="ECO:0000256" key="3">
    <source>
        <dbReference type="ARBA" id="ARBA00011209"/>
    </source>
</evidence>
<keyword evidence="4 15" id="KW-0963">Cytoplasm</keyword>
<dbReference type="Gene3D" id="3.50.40.10">
    <property type="entry name" value="Phenylalanyl-trna Synthetase, Chain B, domain 3"/>
    <property type="match status" value="1"/>
</dbReference>
<dbReference type="CDD" id="cd00769">
    <property type="entry name" value="PheRS_beta_core"/>
    <property type="match status" value="1"/>
</dbReference>
<dbReference type="SMART" id="SM00896">
    <property type="entry name" value="FDX-ACB"/>
    <property type="match status" value="1"/>
</dbReference>
<dbReference type="SMART" id="SM00873">
    <property type="entry name" value="B3_4"/>
    <property type="match status" value="1"/>
</dbReference>
<dbReference type="Pfam" id="PF03147">
    <property type="entry name" value="FDX-ACB"/>
    <property type="match status" value="1"/>
</dbReference>
<name>A0ABW4BQH5_9LACO</name>
<protein>
    <recommendedName>
        <fullName evidence="15">Phenylalanine--tRNA ligase beta subunit</fullName>
        <ecNumber evidence="15">6.1.1.20</ecNumber>
    </recommendedName>
    <alternativeName>
        <fullName evidence="15">Phenylalanyl-tRNA synthetase beta subunit</fullName>
        <shortName evidence="15">PheRS</shortName>
    </alternativeName>
</protein>
<dbReference type="InterPro" id="IPR004532">
    <property type="entry name" value="Phe-tRNA-ligase_IIc_bsu_bact"/>
</dbReference>
<dbReference type="NCBIfam" id="TIGR00472">
    <property type="entry name" value="pheT_bact"/>
    <property type="match status" value="1"/>
</dbReference>
<feature type="binding site" evidence="15">
    <location>
        <position position="462"/>
    </location>
    <ligand>
        <name>Mg(2+)</name>
        <dbReference type="ChEBI" id="CHEBI:18420"/>
        <note>shared with alpha subunit</note>
    </ligand>
</feature>
<dbReference type="SUPFAM" id="SSF55681">
    <property type="entry name" value="Class II aaRS and biotin synthetases"/>
    <property type="match status" value="1"/>
</dbReference>
<evidence type="ECO:0000256" key="12">
    <source>
        <dbReference type="ARBA" id="ARBA00022917"/>
    </source>
</evidence>
<dbReference type="SUPFAM" id="SSF54991">
    <property type="entry name" value="Anticodon-binding domain of PheRS"/>
    <property type="match status" value="1"/>
</dbReference>
<comment type="similarity">
    <text evidence="2 15">Belongs to the phenylalanyl-tRNA synthetase beta subunit family. Type 1 subfamily.</text>
</comment>
<dbReference type="InterPro" id="IPR005146">
    <property type="entry name" value="B3/B4_tRNA-bd"/>
</dbReference>
<evidence type="ECO:0000256" key="11">
    <source>
        <dbReference type="ARBA" id="ARBA00022884"/>
    </source>
</evidence>
<evidence type="ECO:0000256" key="6">
    <source>
        <dbReference type="ARBA" id="ARBA00022598"/>
    </source>
</evidence>
<keyword evidence="6 15" id="KW-0436">Ligase</keyword>
<dbReference type="Gene3D" id="3.30.56.10">
    <property type="match status" value="2"/>
</dbReference>
<proteinExistence type="inferred from homology"/>
<feature type="binding site" evidence="15">
    <location>
        <position position="472"/>
    </location>
    <ligand>
        <name>Mg(2+)</name>
        <dbReference type="ChEBI" id="CHEBI:18420"/>
        <note>shared with alpha subunit</note>
    </ligand>
</feature>
<dbReference type="PROSITE" id="PS50886">
    <property type="entry name" value="TRBD"/>
    <property type="match status" value="1"/>
</dbReference>
<keyword evidence="11 16" id="KW-0694">RNA-binding</keyword>
<dbReference type="Pfam" id="PF03483">
    <property type="entry name" value="B3_4"/>
    <property type="match status" value="1"/>
</dbReference>
<evidence type="ECO:0000256" key="8">
    <source>
        <dbReference type="ARBA" id="ARBA00022741"/>
    </source>
</evidence>
<dbReference type="InterPro" id="IPR045060">
    <property type="entry name" value="Phe-tRNA-ligase_IIc_bsu"/>
</dbReference>
<dbReference type="HAMAP" id="MF_00283">
    <property type="entry name" value="Phe_tRNA_synth_beta1"/>
    <property type="match status" value="1"/>
</dbReference>
<dbReference type="InterPro" id="IPR020825">
    <property type="entry name" value="Phe-tRNA_synthase-like_B3/B4"/>
</dbReference>
<dbReference type="EC" id="6.1.1.20" evidence="15"/>
<reference evidence="21" key="1">
    <citation type="journal article" date="2019" name="Int. J. Syst. Evol. Microbiol.">
        <title>The Global Catalogue of Microorganisms (GCM) 10K type strain sequencing project: providing services to taxonomists for standard genome sequencing and annotation.</title>
        <authorList>
            <consortium name="The Broad Institute Genomics Platform"/>
            <consortium name="The Broad Institute Genome Sequencing Center for Infectious Disease"/>
            <person name="Wu L."/>
            <person name="Ma J."/>
        </authorList>
    </citation>
    <scope>NUCLEOTIDE SEQUENCE [LARGE SCALE GENOMIC DNA]</scope>
    <source>
        <strain evidence="21">CCM 8937</strain>
    </source>
</reference>
<dbReference type="PANTHER" id="PTHR10947">
    <property type="entry name" value="PHENYLALANYL-TRNA SYNTHETASE BETA CHAIN AND LEUCINE-RICH REPEAT-CONTAINING PROTEIN 47"/>
    <property type="match status" value="1"/>
</dbReference>
<evidence type="ECO:0000256" key="14">
    <source>
        <dbReference type="ARBA" id="ARBA00049255"/>
    </source>
</evidence>
<dbReference type="Pfam" id="PF17759">
    <property type="entry name" value="tRNA_synthFbeta"/>
    <property type="match status" value="1"/>
</dbReference>
<keyword evidence="10 15" id="KW-0460">Magnesium</keyword>
<accession>A0ABW4BQH5</accession>